<proteinExistence type="predicted"/>
<dbReference type="AlphaFoldDB" id="A0A7W5C470"/>
<dbReference type="Pfam" id="PF24704">
    <property type="entry name" value="DUF7667"/>
    <property type="match status" value="1"/>
</dbReference>
<evidence type="ECO:0000313" key="1">
    <source>
        <dbReference type="EMBL" id="MBB3150688.1"/>
    </source>
</evidence>
<protein>
    <submittedName>
        <fullName evidence="1">Uncharacterized protein</fullName>
    </submittedName>
</protein>
<accession>A0A7W5C470</accession>
<keyword evidence="2" id="KW-1185">Reference proteome</keyword>
<evidence type="ECO:0000313" key="2">
    <source>
        <dbReference type="Proteomes" id="UP000518605"/>
    </source>
</evidence>
<gene>
    <name evidence="1" type="ORF">FHS16_000722</name>
</gene>
<dbReference type="InterPro" id="IPR056084">
    <property type="entry name" value="DUF7667"/>
</dbReference>
<organism evidence="1 2">
    <name type="scientific">Paenibacillus endophyticus</name>
    <dbReference type="NCBI Taxonomy" id="1294268"/>
    <lineage>
        <taxon>Bacteria</taxon>
        <taxon>Bacillati</taxon>
        <taxon>Bacillota</taxon>
        <taxon>Bacilli</taxon>
        <taxon>Bacillales</taxon>
        <taxon>Paenibacillaceae</taxon>
        <taxon>Paenibacillus</taxon>
    </lineage>
</organism>
<dbReference type="EMBL" id="JACHXW010000002">
    <property type="protein sequence ID" value="MBB3150688.1"/>
    <property type="molecule type" value="Genomic_DNA"/>
</dbReference>
<sequence>MMNIHWRLAELWLLQQSRTLNEQEQSEMNSCLKLNAKYAQRLAEQYNFGYMANMTGDEAWLLDISGEIDKMERFYESKRPAFFERQQ</sequence>
<reference evidence="1 2" key="1">
    <citation type="submission" date="2020-08" db="EMBL/GenBank/DDBJ databases">
        <title>Genomic Encyclopedia of Type Strains, Phase III (KMG-III): the genomes of soil and plant-associated and newly described type strains.</title>
        <authorList>
            <person name="Whitman W."/>
        </authorList>
    </citation>
    <scope>NUCLEOTIDE SEQUENCE [LARGE SCALE GENOMIC DNA]</scope>
    <source>
        <strain evidence="1 2">CECT 8234</strain>
    </source>
</reference>
<comment type="caution">
    <text evidence="1">The sequence shown here is derived from an EMBL/GenBank/DDBJ whole genome shotgun (WGS) entry which is preliminary data.</text>
</comment>
<dbReference type="RefSeq" id="WP_183558936.1">
    <property type="nucleotide sequence ID" value="NZ_CBCSLB010000004.1"/>
</dbReference>
<name>A0A7W5C470_9BACL</name>
<dbReference type="Proteomes" id="UP000518605">
    <property type="component" value="Unassembled WGS sequence"/>
</dbReference>